<organism evidence="2">
    <name type="scientific">Oryza barthii</name>
    <dbReference type="NCBI Taxonomy" id="65489"/>
    <lineage>
        <taxon>Eukaryota</taxon>
        <taxon>Viridiplantae</taxon>
        <taxon>Streptophyta</taxon>
        <taxon>Embryophyta</taxon>
        <taxon>Tracheophyta</taxon>
        <taxon>Spermatophyta</taxon>
        <taxon>Magnoliopsida</taxon>
        <taxon>Liliopsida</taxon>
        <taxon>Poales</taxon>
        <taxon>Poaceae</taxon>
        <taxon>BOP clade</taxon>
        <taxon>Oryzoideae</taxon>
        <taxon>Oryzeae</taxon>
        <taxon>Oryzinae</taxon>
        <taxon>Oryza</taxon>
    </lineage>
</organism>
<dbReference type="Gramene" id="OBART02G20230.1">
    <property type="protein sequence ID" value="OBART02G20230.1"/>
    <property type="gene ID" value="OBART02G20230"/>
</dbReference>
<evidence type="ECO:0000256" key="1">
    <source>
        <dbReference type="SAM" id="MobiDB-lite"/>
    </source>
</evidence>
<evidence type="ECO:0000313" key="2">
    <source>
        <dbReference type="EnsemblPlants" id="OBART02G20230.1"/>
    </source>
</evidence>
<dbReference type="HOGENOM" id="CLU_1016962_0_0_1"/>
<evidence type="ECO:0000313" key="3">
    <source>
        <dbReference type="Proteomes" id="UP000026960"/>
    </source>
</evidence>
<feature type="region of interest" description="Disordered" evidence="1">
    <location>
        <begin position="93"/>
        <end position="113"/>
    </location>
</feature>
<dbReference type="PaxDb" id="65489-OBART02G20230.1"/>
<dbReference type="EnsemblPlants" id="OBART02G20230.1">
    <property type="protein sequence ID" value="OBART02G20230.1"/>
    <property type="gene ID" value="OBART02G20230"/>
</dbReference>
<reference evidence="2" key="1">
    <citation type="journal article" date="2009" name="Rice">
        <title>De Novo Next Generation Sequencing of Plant Genomes.</title>
        <authorList>
            <person name="Rounsley S."/>
            <person name="Marri P.R."/>
            <person name="Yu Y."/>
            <person name="He R."/>
            <person name="Sisneros N."/>
            <person name="Goicoechea J.L."/>
            <person name="Lee S.J."/>
            <person name="Angelova A."/>
            <person name="Kudrna D."/>
            <person name="Luo M."/>
            <person name="Affourtit J."/>
            <person name="Desany B."/>
            <person name="Knight J."/>
            <person name="Niazi F."/>
            <person name="Egholm M."/>
            <person name="Wing R.A."/>
        </authorList>
    </citation>
    <scope>NUCLEOTIDE SEQUENCE [LARGE SCALE GENOMIC DNA]</scope>
    <source>
        <strain evidence="2">cv. IRGC 105608</strain>
    </source>
</reference>
<keyword evidence="3" id="KW-1185">Reference proteome</keyword>
<feature type="region of interest" description="Disordered" evidence="1">
    <location>
        <begin position="19"/>
        <end position="39"/>
    </location>
</feature>
<accession>A0A0D3F6A6</accession>
<dbReference type="AlphaFoldDB" id="A0A0D3F6A6"/>
<sequence length="274" mass="29726">MWSEKKMAMKWEPGVQQILQGSFGSPGSHRDPDPFLGRKARGGNCHGVYFMSIWKPMRQGFFGPIRGETPGKGPRPPEVGNISSRVILRRFSLAQERATPPRDSSSSEKGKPFSSPPLLLLGFLLSSSSRVSASSSSPVSALASQAPKGRWCRGSLGNDGEATRRQRRRIAGDRGKIQGGTTHRLGDLFSVSVGLGLITSGPTKSTASHPTHVAYCYSSRHAAVRCSETLRRPLLPPLTCLSVPPPLLYSMPASWFAVVAFRARPIPPEPLRKT</sequence>
<reference evidence="2" key="2">
    <citation type="submission" date="2015-03" db="UniProtKB">
        <authorList>
            <consortium name="EnsemblPlants"/>
        </authorList>
    </citation>
    <scope>IDENTIFICATION</scope>
</reference>
<protein>
    <submittedName>
        <fullName evidence="2">Uncharacterized protein</fullName>
    </submittedName>
</protein>
<proteinExistence type="predicted"/>
<name>A0A0D3F6A6_9ORYZ</name>
<dbReference type="Proteomes" id="UP000026960">
    <property type="component" value="Chromosome 2"/>
</dbReference>